<accession>D4YU71</accession>
<protein>
    <recommendedName>
        <fullName evidence="3">HTH tetR-type domain-containing protein</fullName>
    </recommendedName>
</protein>
<dbReference type="Proteomes" id="UP000004069">
    <property type="component" value="Unassembled WGS sequence"/>
</dbReference>
<dbReference type="InterPro" id="IPR009057">
    <property type="entry name" value="Homeodomain-like_sf"/>
</dbReference>
<evidence type="ECO:0008006" key="3">
    <source>
        <dbReference type="Google" id="ProtNLM"/>
    </source>
</evidence>
<dbReference type="EMBL" id="ADNY01000041">
    <property type="protein sequence ID" value="EFG55282.1"/>
    <property type="molecule type" value="Genomic_DNA"/>
</dbReference>
<proteinExistence type="predicted"/>
<gene>
    <name evidence="1" type="ORF">HMPREF0493_1082</name>
</gene>
<name>D4YU71_9LACO</name>
<dbReference type="SUPFAM" id="SSF46689">
    <property type="entry name" value="Homeodomain-like"/>
    <property type="match status" value="1"/>
</dbReference>
<reference evidence="1 2" key="1">
    <citation type="submission" date="2010-04" db="EMBL/GenBank/DDBJ databases">
        <authorList>
            <person name="Muzny D."/>
            <person name="Qin X."/>
            <person name="Deng J."/>
            <person name="Jiang H."/>
            <person name="Liu Y."/>
            <person name="Qu J."/>
            <person name="Song X.-Z."/>
            <person name="Zhang L."/>
            <person name="Thornton R."/>
            <person name="Coyle M."/>
            <person name="Francisco L."/>
            <person name="Jackson L."/>
            <person name="Javaid M."/>
            <person name="Korchina V."/>
            <person name="Kovar C."/>
            <person name="Mata R."/>
            <person name="Mathew T."/>
            <person name="Ngo R."/>
            <person name="Nguyen L."/>
            <person name="Nguyen N."/>
            <person name="Okwuonu G."/>
            <person name="Ongeri F."/>
            <person name="Pham C."/>
            <person name="Simmons D."/>
            <person name="Wilczek-Boney K."/>
            <person name="Hale W."/>
            <person name="Jakkamsetti A."/>
            <person name="Pham P."/>
            <person name="Ruth R."/>
            <person name="San Lucas F."/>
            <person name="Warren J."/>
            <person name="Zhang J."/>
            <person name="Zhao Z."/>
            <person name="Zhou C."/>
            <person name="Zhu D."/>
            <person name="Lee S."/>
            <person name="Bess C."/>
            <person name="Blankenburg K."/>
            <person name="Forbes L."/>
            <person name="Fu Q."/>
            <person name="Gubbala S."/>
            <person name="Hirani K."/>
            <person name="Jayaseelan J.C."/>
            <person name="Lara F."/>
            <person name="Munidasa M."/>
            <person name="Palculict T."/>
            <person name="Patil S."/>
            <person name="Pu L.-L."/>
            <person name="Saada N."/>
            <person name="Tang L."/>
            <person name="Weissenberger G."/>
            <person name="Zhu Y."/>
            <person name="Hemphill L."/>
            <person name="Shang Y."/>
            <person name="Youmans B."/>
            <person name="Ayvaz T."/>
            <person name="Ross M."/>
            <person name="Santibanez J."/>
            <person name="Aqrawi P."/>
            <person name="Gross S."/>
            <person name="Joshi V."/>
            <person name="Fowler G."/>
            <person name="Nazareth L."/>
            <person name="Reid J."/>
            <person name="Worley K."/>
            <person name="Petrosino J."/>
            <person name="Highlander S."/>
            <person name="Gibbs R."/>
        </authorList>
    </citation>
    <scope>NUCLEOTIDE SEQUENCE [LARGE SCALE GENOMIC DNA]</scope>
    <source>
        <strain evidence="1 2">DSM 11664</strain>
    </source>
</reference>
<keyword evidence="2" id="KW-1185">Reference proteome</keyword>
<organism evidence="1 2">
    <name type="scientific">Lactobacillus amylolyticus DSM 11664</name>
    <dbReference type="NCBI Taxonomy" id="585524"/>
    <lineage>
        <taxon>Bacteria</taxon>
        <taxon>Bacillati</taxon>
        <taxon>Bacillota</taxon>
        <taxon>Bacilli</taxon>
        <taxon>Lactobacillales</taxon>
        <taxon>Lactobacillaceae</taxon>
        <taxon>Lactobacillus</taxon>
    </lineage>
</organism>
<dbReference type="AlphaFoldDB" id="D4YU71"/>
<dbReference type="Gene3D" id="1.10.357.10">
    <property type="entry name" value="Tetracycline Repressor, domain 2"/>
    <property type="match status" value="1"/>
</dbReference>
<comment type="caution">
    <text evidence="1">The sequence shown here is derived from an EMBL/GenBank/DDBJ whole genome shotgun (WGS) entry which is preliminary data.</text>
</comment>
<evidence type="ECO:0000313" key="2">
    <source>
        <dbReference type="Proteomes" id="UP000004069"/>
    </source>
</evidence>
<sequence>MKKDLRTIRTTPAIKTAFIDILQEKSFNKVTVSEIAKRAYILTGKLSNCITPINTIF</sequence>
<evidence type="ECO:0000313" key="1">
    <source>
        <dbReference type="EMBL" id="EFG55282.1"/>
    </source>
</evidence>